<organism evidence="3">
    <name type="scientific">uncultured Caudovirales phage</name>
    <dbReference type="NCBI Taxonomy" id="2100421"/>
    <lineage>
        <taxon>Viruses</taxon>
        <taxon>Duplodnaviria</taxon>
        <taxon>Heunggongvirae</taxon>
        <taxon>Uroviricota</taxon>
        <taxon>Caudoviricetes</taxon>
        <taxon>Peduoviridae</taxon>
        <taxon>Maltschvirus</taxon>
        <taxon>Maltschvirus maltsch</taxon>
    </lineage>
</organism>
<reference evidence="3" key="1">
    <citation type="submission" date="2020-05" db="EMBL/GenBank/DDBJ databases">
        <authorList>
            <person name="Chiriac C."/>
            <person name="Salcher M."/>
            <person name="Ghai R."/>
            <person name="Kavagutti S V."/>
        </authorList>
    </citation>
    <scope>NUCLEOTIDE SEQUENCE</scope>
</reference>
<sequence>MKSFKQFVEEIEQIEEISGKLIGSYIGAARKENAAKYQRARDLDADPKVVAAHRTIGILSGLRTRDSMFRKEMDDARTEIVTRKKKIDPEYPKSTQTGKREEGIRKAIDKLQFGKLS</sequence>
<evidence type="ECO:0000313" key="3">
    <source>
        <dbReference type="EMBL" id="CAB4176148.1"/>
    </source>
</evidence>
<accession>A0A6J5Q3P2</accession>
<gene>
    <name evidence="4" type="ORF">UFOVP1666_91</name>
    <name evidence="1" type="ORF">UFOVP867_46</name>
    <name evidence="2" type="ORF">UFOVP913_152</name>
    <name evidence="3" type="ORF">UFOVP993_8</name>
</gene>
<evidence type="ECO:0000313" key="2">
    <source>
        <dbReference type="EMBL" id="CAB4170957.1"/>
    </source>
</evidence>
<name>A0A6J5Q3P2_9CAUD</name>
<evidence type="ECO:0000313" key="4">
    <source>
        <dbReference type="EMBL" id="CAB4223048.1"/>
    </source>
</evidence>
<dbReference type="EMBL" id="LR796944">
    <property type="protein sequence ID" value="CAB4176148.1"/>
    <property type="molecule type" value="Genomic_DNA"/>
</dbReference>
<dbReference type="EMBL" id="LR796858">
    <property type="protein sequence ID" value="CAB4170957.1"/>
    <property type="molecule type" value="Genomic_DNA"/>
</dbReference>
<dbReference type="EMBL" id="LR797534">
    <property type="protein sequence ID" value="CAB4223048.1"/>
    <property type="molecule type" value="Genomic_DNA"/>
</dbReference>
<evidence type="ECO:0000313" key="1">
    <source>
        <dbReference type="EMBL" id="CAB4167759.1"/>
    </source>
</evidence>
<protein>
    <submittedName>
        <fullName evidence="3">Uncharacterized protein</fullName>
    </submittedName>
</protein>
<dbReference type="EMBL" id="LR796815">
    <property type="protein sequence ID" value="CAB4167759.1"/>
    <property type="molecule type" value="Genomic_DNA"/>
</dbReference>
<proteinExistence type="predicted"/>